<organism evidence="3 4">
    <name type="scientific">Juglans regia</name>
    <name type="common">English walnut</name>
    <dbReference type="NCBI Taxonomy" id="51240"/>
    <lineage>
        <taxon>Eukaryota</taxon>
        <taxon>Viridiplantae</taxon>
        <taxon>Streptophyta</taxon>
        <taxon>Embryophyta</taxon>
        <taxon>Tracheophyta</taxon>
        <taxon>Spermatophyta</taxon>
        <taxon>Magnoliopsida</taxon>
        <taxon>eudicotyledons</taxon>
        <taxon>Gunneridae</taxon>
        <taxon>Pentapetalae</taxon>
        <taxon>rosids</taxon>
        <taxon>fabids</taxon>
        <taxon>Fagales</taxon>
        <taxon>Juglandaceae</taxon>
        <taxon>Juglans</taxon>
    </lineage>
</organism>
<dbReference type="PANTHER" id="PTHR11802">
    <property type="entry name" value="SERINE PROTEASE FAMILY S10 SERINE CARBOXYPEPTIDASE"/>
    <property type="match status" value="1"/>
</dbReference>
<evidence type="ECO:0000256" key="2">
    <source>
        <dbReference type="SAM" id="SignalP"/>
    </source>
</evidence>
<gene>
    <name evidence="3" type="ORF">F2P56_036771</name>
</gene>
<protein>
    <submittedName>
        <fullName evidence="3">Uncharacterized protein</fullName>
    </submittedName>
</protein>
<comment type="caution">
    <text evidence="3">The sequence shown here is derived from an EMBL/GenBank/DDBJ whole genome shotgun (WGS) entry which is preliminary data.</text>
</comment>
<dbReference type="AlphaFoldDB" id="A0A833U575"/>
<keyword evidence="2" id="KW-0732">Signal</keyword>
<dbReference type="EMBL" id="LIHL02000016">
    <property type="protein sequence ID" value="KAF5444285.1"/>
    <property type="molecule type" value="Genomic_DNA"/>
</dbReference>
<dbReference type="GO" id="GO:0006508">
    <property type="term" value="P:proteolysis"/>
    <property type="evidence" value="ECO:0007669"/>
    <property type="project" value="InterPro"/>
</dbReference>
<evidence type="ECO:0000313" key="3">
    <source>
        <dbReference type="EMBL" id="KAF5444285.1"/>
    </source>
</evidence>
<name>A0A833U575_JUGRE</name>
<dbReference type="GO" id="GO:0004185">
    <property type="term" value="F:serine-type carboxypeptidase activity"/>
    <property type="evidence" value="ECO:0007669"/>
    <property type="project" value="InterPro"/>
</dbReference>
<reference evidence="3" key="2">
    <citation type="submission" date="2020-03" db="EMBL/GenBank/DDBJ databases">
        <title>Walnut 2.0.</title>
        <authorList>
            <person name="Marrano A."/>
            <person name="Britton M."/>
            <person name="Zimin A.V."/>
            <person name="Zaini P.A."/>
            <person name="Workman R."/>
            <person name="Puiu D."/>
            <person name="Bianco L."/>
            <person name="Allen B.J."/>
            <person name="Troggio M."/>
            <person name="Leslie C.A."/>
            <person name="Timp W."/>
            <person name="Dendekar A."/>
            <person name="Salzberg S.L."/>
            <person name="Neale D.B."/>
        </authorList>
    </citation>
    <scope>NUCLEOTIDE SEQUENCE</scope>
    <source>
        <tissue evidence="3">Leaves</tissue>
    </source>
</reference>
<evidence type="ECO:0000313" key="4">
    <source>
        <dbReference type="Proteomes" id="UP000619265"/>
    </source>
</evidence>
<feature type="chain" id="PRO_5032351916" evidence="2">
    <location>
        <begin position="28"/>
        <end position="104"/>
    </location>
</feature>
<accession>A0A833U575</accession>
<reference evidence="3" key="1">
    <citation type="submission" date="2015-10" db="EMBL/GenBank/DDBJ databases">
        <authorList>
            <person name="Martinez-Garcia P.J."/>
            <person name="Crepeau M.W."/>
            <person name="Puiu D."/>
            <person name="Gonzalez-Ibeas D."/>
            <person name="Whalen J."/>
            <person name="Stevens K."/>
            <person name="Paul R."/>
            <person name="Butterfield T."/>
            <person name="Britton M."/>
            <person name="Reagan R."/>
            <person name="Chakraborty S."/>
            <person name="Walawage S.L."/>
            <person name="Vasquez-Gross H.A."/>
            <person name="Cardeno C."/>
            <person name="Famula R."/>
            <person name="Pratt K."/>
            <person name="Kuruganti S."/>
            <person name="Aradhya M.K."/>
            <person name="Leslie C.A."/>
            <person name="Dandekar A.M."/>
            <person name="Salzberg S.L."/>
            <person name="Wegrzyn J.L."/>
            <person name="Langley C.H."/>
            <person name="Neale D.B."/>
        </authorList>
    </citation>
    <scope>NUCLEOTIDE SEQUENCE</scope>
    <source>
        <tissue evidence="3">Leaves</tissue>
    </source>
</reference>
<comment type="similarity">
    <text evidence="1">Belongs to the peptidase S10 family.</text>
</comment>
<dbReference type="Proteomes" id="UP000619265">
    <property type="component" value="Unassembled WGS sequence"/>
</dbReference>
<dbReference type="Gramene" id="Jr16_21340_p1">
    <property type="protein sequence ID" value="cds.Jr16_21340_p1"/>
    <property type="gene ID" value="Jr16_21340"/>
</dbReference>
<feature type="non-terminal residue" evidence="3">
    <location>
        <position position="104"/>
    </location>
</feature>
<sequence length="104" mass="11439">MALVSANRSVCFHLFILLLFSVNVAFSGTLVTSIPGFDGDLPFKLYTGYVTVGESEMFYYFIESEGNPKLDPLMLWYSGGPGCSAFNGLIYQIGTVSFPLFIIN</sequence>
<dbReference type="SUPFAM" id="SSF53474">
    <property type="entry name" value="alpha/beta-Hydrolases"/>
    <property type="match status" value="1"/>
</dbReference>
<proteinExistence type="inferred from homology"/>
<evidence type="ECO:0000256" key="1">
    <source>
        <dbReference type="ARBA" id="ARBA00009431"/>
    </source>
</evidence>
<feature type="signal peptide" evidence="2">
    <location>
        <begin position="1"/>
        <end position="27"/>
    </location>
</feature>
<dbReference type="InterPro" id="IPR029058">
    <property type="entry name" value="AB_hydrolase_fold"/>
</dbReference>
<dbReference type="Gene3D" id="3.40.50.1820">
    <property type="entry name" value="alpha/beta hydrolase"/>
    <property type="match status" value="1"/>
</dbReference>
<dbReference type="Pfam" id="PF00450">
    <property type="entry name" value="Peptidase_S10"/>
    <property type="match status" value="1"/>
</dbReference>
<dbReference type="PANTHER" id="PTHR11802:SF329">
    <property type="entry name" value="SERINE CARBOXYPEPTIDASE-LIKE 17"/>
    <property type="match status" value="1"/>
</dbReference>
<dbReference type="InterPro" id="IPR001563">
    <property type="entry name" value="Peptidase_S10"/>
</dbReference>